<dbReference type="SMART" id="SM00760">
    <property type="entry name" value="Bac_DnaA_C"/>
    <property type="match status" value="1"/>
</dbReference>
<evidence type="ECO:0000256" key="5">
    <source>
        <dbReference type="ARBA" id="ARBA00022840"/>
    </source>
</evidence>
<feature type="binding site" evidence="8">
    <location>
        <position position="154"/>
    </location>
    <ligand>
        <name>ATP</name>
        <dbReference type="ChEBI" id="CHEBI:30616"/>
    </ligand>
</feature>
<dbReference type="Pfam" id="PF11638">
    <property type="entry name" value="DnaA_N"/>
    <property type="match status" value="1"/>
</dbReference>
<keyword evidence="5 8" id="KW-0067">ATP-binding</keyword>
<dbReference type="Pfam" id="PF00308">
    <property type="entry name" value="Bac_DnaA"/>
    <property type="match status" value="1"/>
</dbReference>
<dbReference type="CDD" id="cd00009">
    <property type="entry name" value="AAA"/>
    <property type="match status" value="1"/>
</dbReference>
<reference evidence="14" key="2">
    <citation type="journal article" date="2021" name="PeerJ">
        <title>Extensive microbial diversity within the chicken gut microbiome revealed by metagenomics and culture.</title>
        <authorList>
            <person name="Gilroy R."/>
            <person name="Ravi A."/>
            <person name="Getino M."/>
            <person name="Pursley I."/>
            <person name="Horton D.L."/>
            <person name="Alikhan N.F."/>
            <person name="Baker D."/>
            <person name="Gharbi K."/>
            <person name="Hall N."/>
            <person name="Watson M."/>
            <person name="Adriaenssens E.M."/>
            <person name="Foster-Nyarko E."/>
            <person name="Jarju S."/>
            <person name="Secka A."/>
            <person name="Antonio M."/>
            <person name="Oren A."/>
            <person name="Chaudhuri R.R."/>
            <person name="La Ragione R."/>
            <person name="Hildebrand F."/>
            <person name="Pallen M.J."/>
        </authorList>
    </citation>
    <scope>NUCLEOTIDE SEQUENCE</scope>
    <source>
        <strain evidence="14">CHK193-30670</strain>
    </source>
</reference>
<dbReference type="Gene3D" id="1.10.1750.10">
    <property type="match status" value="1"/>
</dbReference>
<dbReference type="PROSITE" id="PS01008">
    <property type="entry name" value="DNAA"/>
    <property type="match status" value="1"/>
</dbReference>
<evidence type="ECO:0000256" key="6">
    <source>
        <dbReference type="ARBA" id="ARBA00023121"/>
    </source>
</evidence>
<dbReference type="InterPro" id="IPR024633">
    <property type="entry name" value="DnaA_N_dom"/>
</dbReference>
<dbReference type="InterPro" id="IPR020591">
    <property type="entry name" value="Chromosome_initiator_DnaA-like"/>
</dbReference>
<comment type="similarity">
    <text evidence="1 8 11">Belongs to the DnaA family.</text>
</comment>
<evidence type="ECO:0000256" key="4">
    <source>
        <dbReference type="ARBA" id="ARBA00022741"/>
    </source>
</evidence>
<evidence type="ECO:0000313" key="14">
    <source>
        <dbReference type="EMBL" id="HIU39977.1"/>
    </source>
</evidence>
<feature type="binding site" evidence="8">
    <location>
        <position position="152"/>
    </location>
    <ligand>
        <name>ATP</name>
        <dbReference type="ChEBI" id="CHEBI:30616"/>
    </ligand>
</feature>
<comment type="function">
    <text evidence="8 10">Plays an essential role in the initiation and regulation of chromosomal replication. ATP-DnaA binds to the origin of replication (oriC) to initiate formation of the DNA replication initiation complex once per cell cycle. Binds the DnaA box (a 9 base pair repeat at the origin) and separates the double-stranded (ds)DNA. Forms a right-handed helical filament on oriC DNA; dsDNA binds to the exterior of the filament while single-stranded (ss)DNA is stabiized in the filament's interior. The ATP-DnaA-oriC complex binds and stabilizes one strand of the AT-rich DNA unwinding element (DUE), permitting loading of DNA polymerase. After initiation quickly degrades to an ADP-DnaA complex that is not apt for DNA replication. Binds acidic phospholipids.</text>
</comment>
<dbReference type="AlphaFoldDB" id="A0A9D1IMG6"/>
<feature type="domain" description="AAA+ ATPase" evidence="12">
    <location>
        <begin position="139"/>
        <end position="273"/>
    </location>
</feature>
<dbReference type="InterPro" id="IPR027417">
    <property type="entry name" value="P-loop_NTPase"/>
</dbReference>
<feature type="domain" description="Chromosomal replication initiator DnaA C-terminal" evidence="13">
    <location>
        <begin position="360"/>
        <end position="429"/>
    </location>
</feature>
<evidence type="ECO:0000313" key="15">
    <source>
        <dbReference type="Proteomes" id="UP000824074"/>
    </source>
</evidence>
<comment type="domain">
    <text evidence="8">Domain I is involved in oligomerization and binding regulators, domain II is flexibile and of varying length in different bacteria, domain III forms the AAA+ region, while domain IV binds dsDNA.</text>
</comment>
<dbReference type="NCBIfam" id="TIGR00362">
    <property type="entry name" value="DnaA"/>
    <property type="match status" value="1"/>
</dbReference>
<dbReference type="InterPro" id="IPR018312">
    <property type="entry name" value="Chromosome_initiator_DnaA_CS"/>
</dbReference>
<dbReference type="SUPFAM" id="SSF48295">
    <property type="entry name" value="TrpR-like"/>
    <property type="match status" value="1"/>
</dbReference>
<dbReference type="FunFam" id="3.40.50.300:FF:000668">
    <property type="entry name" value="Chromosomal replication initiator protein DnaA"/>
    <property type="match status" value="1"/>
</dbReference>
<comment type="caution">
    <text evidence="14">The sequence shown here is derived from an EMBL/GenBank/DDBJ whole genome shotgun (WGS) entry which is preliminary data.</text>
</comment>
<keyword evidence="2 8" id="KW-0963">Cytoplasm</keyword>
<feature type="region of interest" description="Domain I, interacts with DnaA modulators" evidence="8">
    <location>
        <begin position="1"/>
        <end position="94"/>
    </location>
</feature>
<keyword evidence="7 8" id="KW-0238">DNA-binding</keyword>
<evidence type="ECO:0000256" key="11">
    <source>
        <dbReference type="RuleBase" id="RU004227"/>
    </source>
</evidence>
<dbReference type="PANTHER" id="PTHR30050:SF2">
    <property type="entry name" value="CHROMOSOMAL REPLICATION INITIATOR PROTEIN DNAA"/>
    <property type="match status" value="1"/>
</dbReference>
<evidence type="ECO:0000259" key="13">
    <source>
        <dbReference type="SMART" id="SM00760"/>
    </source>
</evidence>
<dbReference type="GO" id="GO:0005886">
    <property type="term" value="C:plasma membrane"/>
    <property type="evidence" value="ECO:0007669"/>
    <property type="project" value="TreeGrafter"/>
</dbReference>
<dbReference type="GO" id="GO:0003688">
    <property type="term" value="F:DNA replication origin binding"/>
    <property type="evidence" value="ECO:0007669"/>
    <property type="project" value="UniProtKB-UniRule"/>
</dbReference>
<protein>
    <recommendedName>
        <fullName evidence="8 9">Chromosomal replication initiator protein DnaA</fullName>
    </recommendedName>
</protein>
<dbReference type="Gene3D" id="1.10.8.60">
    <property type="match status" value="1"/>
</dbReference>
<comment type="caution">
    <text evidence="8">Lacks conserved residue(s) required for the propagation of feature annotation.</text>
</comment>
<dbReference type="Gene3D" id="3.30.300.180">
    <property type="match status" value="1"/>
</dbReference>
<accession>A0A9D1IMG6</accession>
<evidence type="ECO:0000256" key="1">
    <source>
        <dbReference type="ARBA" id="ARBA00006583"/>
    </source>
</evidence>
<dbReference type="Proteomes" id="UP000824074">
    <property type="component" value="Unassembled WGS sequence"/>
</dbReference>
<keyword evidence="4 8" id="KW-0547">Nucleotide-binding</keyword>
<keyword evidence="3 8" id="KW-0235">DNA replication</keyword>
<dbReference type="GO" id="GO:0008289">
    <property type="term" value="F:lipid binding"/>
    <property type="evidence" value="ECO:0007669"/>
    <property type="project" value="UniProtKB-KW"/>
</dbReference>
<feature type="binding site" evidence="8">
    <location>
        <position position="150"/>
    </location>
    <ligand>
        <name>ATP</name>
        <dbReference type="ChEBI" id="CHEBI:30616"/>
    </ligand>
</feature>
<dbReference type="GO" id="GO:0005737">
    <property type="term" value="C:cytoplasm"/>
    <property type="evidence" value="ECO:0007669"/>
    <property type="project" value="UniProtKB-SubCell"/>
</dbReference>
<evidence type="ECO:0000256" key="7">
    <source>
        <dbReference type="ARBA" id="ARBA00023125"/>
    </source>
</evidence>
<name>A0A9D1IMG6_9FIRM</name>
<dbReference type="GO" id="GO:0006275">
    <property type="term" value="P:regulation of DNA replication"/>
    <property type="evidence" value="ECO:0007669"/>
    <property type="project" value="UniProtKB-UniRule"/>
</dbReference>
<proteinExistence type="inferred from homology"/>
<dbReference type="EMBL" id="DVMT01000015">
    <property type="protein sequence ID" value="HIU39977.1"/>
    <property type="molecule type" value="Genomic_DNA"/>
</dbReference>
<dbReference type="SUPFAM" id="SSF52540">
    <property type="entry name" value="P-loop containing nucleoside triphosphate hydrolases"/>
    <property type="match status" value="1"/>
</dbReference>
<dbReference type="GO" id="GO:0006270">
    <property type="term" value="P:DNA replication initiation"/>
    <property type="evidence" value="ECO:0007669"/>
    <property type="project" value="UniProtKB-UniRule"/>
</dbReference>
<dbReference type="InterPro" id="IPR003593">
    <property type="entry name" value="AAA+_ATPase"/>
</dbReference>
<dbReference type="InterPro" id="IPR001957">
    <property type="entry name" value="Chromosome_initiator_DnaA"/>
</dbReference>
<evidence type="ECO:0000256" key="8">
    <source>
        <dbReference type="HAMAP-Rule" id="MF_00377"/>
    </source>
</evidence>
<reference evidence="14" key="1">
    <citation type="submission" date="2020-10" db="EMBL/GenBank/DDBJ databases">
        <authorList>
            <person name="Gilroy R."/>
        </authorList>
    </citation>
    <scope>NUCLEOTIDE SEQUENCE</scope>
    <source>
        <strain evidence="14">CHK193-30670</strain>
    </source>
</reference>
<feature type="binding site" evidence="8">
    <location>
        <position position="153"/>
    </location>
    <ligand>
        <name>ATP</name>
        <dbReference type="ChEBI" id="CHEBI:30616"/>
    </ligand>
</feature>
<gene>
    <name evidence="8 14" type="primary">dnaA</name>
    <name evidence="14" type="ORF">IAB68_01565</name>
</gene>
<evidence type="ECO:0000256" key="10">
    <source>
        <dbReference type="RuleBase" id="RU000577"/>
    </source>
</evidence>
<evidence type="ECO:0000256" key="3">
    <source>
        <dbReference type="ARBA" id="ARBA00022705"/>
    </source>
</evidence>
<sequence>MMNIDNLWDNFLEKIKPKISSLSYDTWFKNTKLVSLDNNVAKILVDSPLQKKSLQETWYQTISDVFSEITNTSFDFEFVFEDEVKNNINIPVENLGVPLNTPEKSNLNPKYTFDSFIVGDSNKFAYMAAVSVAENPGKTYNPLFLYGNSGLGKTHLMHAIGNFIIENSNKKVLYVTSEQFITDFLNINKKDESGTNFSYIDSFKNKYRDVDVLIIDDIQFLGGATQTQQEFFNTFNNLYDDNKQIIISSDRSPDDLKKLEDRLRTRFNWGLSVNIYPPDYKMRVEILRKKIIGQNMDGAISDDVIEYIANNCDSDVRQLEGALTRVIAYATMFNASDINLNLAIDALKDYLSKSSFVKNNIQKIQQVVAEYYNITVEDLKSKKRKADIAFPRQVAIYLCRTLTDESFPKIGIQFGGRDHSTVMHSVDKIDNEIKTNPQFKMIIESLKSKIK</sequence>
<keyword evidence="6 8" id="KW-0446">Lipid-binding</keyword>
<organism evidence="14 15">
    <name type="scientific">Candidatus Aphodocola excrementigallinarum</name>
    <dbReference type="NCBI Taxonomy" id="2840670"/>
    <lineage>
        <taxon>Bacteria</taxon>
        <taxon>Bacillati</taxon>
        <taxon>Bacillota</taxon>
        <taxon>Bacilli</taxon>
        <taxon>Candidatus Aphodocola</taxon>
    </lineage>
</organism>
<evidence type="ECO:0000256" key="9">
    <source>
        <dbReference type="NCBIfam" id="TIGR00362"/>
    </source>
</evidence>
<dbReference type="HAMAP" id="MF_00377">
    <property type="entry name" value="DnaA_bact"/>
    <property type="match status" value="1"/>
</dbReference>
<comment type="subunit">
    <text evidence="8">Oligomerizes as a right-handed, spiral filament on DNA at oriC.</text>
</comment>
<evidence type="ECO:0000256" key="2">
    <source>
        <dbReference type="ARBA" id="ARBA00022490"/>
    </source>
</evidence>
<dbReference type="Pfam" id="PF08299">
    <property type="entry name" value="Bac_DnaA_C"/>
    <property type="match status" value="1"/>
</dbReference>
<dbReference type="SMART" id="SM00382">
    <property type="entry name" value="AAA"/>
    <property type="match status" value="1"/>
</dbReference>
<evidence type="ECO:0000259" key="12">
    <source>
        <dbReference type="SMART" id="SM00382"/>
    </source>
</evidence>
<dbReference type="PRINTS" id="PR00051">
    <property type="entry name" value="DNAA"/>
</dbReference>
<dbReference type="CDD" id="cd06571">
    <property type="entry name" value="Bac_DnaA_C"/>
    <property type="match status" value="1"/>
</dbReference>
<dbReference type="InterPro" id="IPR038454">
    <property type="entry name" value="DnaA_N_sf"/>
</dbReference>
<dbReference type="PANTHER" id="PTHR30050">
    <property type="entry name" value="CHROMOSOMAL REPLICATION INITIATOR PROTEIN DNAA"/>
    <property type="match status" value="1"/>
</dbReference>
<dbReference type="GO" id="GO:0005524">
    <property type="term" value="F:ATP binding"/>
    <property type="evidence" value="ECO:0007669"/>
    <property type="project" value="UniProtKB-UniRule"/>
</dbReference>
<dbReference type="Gene3D" id="3.40.50.300">
    <property type="entry name" value="P-loop containing nucleotide triphosphate hydrolases"/>
    <property type="match status" value="1"/>
</dbReference>
<dbReference type="InterPro" id="IPR010921">
    <property type="entry name" value="Trp_repressor/repl_initiator"/>
</dbReference>
<comment type="subcellular location">
    <subcellularLocation>
        <location evidence="8">Cytoplasm</location>
    </subcellularLocation>
</comment>
<dbReference type="InterPro" id="IPR013317">
    <property type="entry name" value="DnaA_dom"/>
</dbReference>
<dbReference type="InterPro" id="IPR013159">
    <property type="entry name" value="DnaA_C"/>
</dbReference>
<feature type="region of interest" description="Domain IV, binds dsDNA" evidence="8">
    <location>
        <begin position="331"/>
        <end position="451"/>
    </location>
</feature>